<dbReference type="InterPro" id="IPR050745">
    <property type="entry name" value="Multifunctional_regulatory"/>
</dbReference>
<reference evidence="4 5" key="1">
    <citation type="submission" date="2021-01" db="EMBL/GenBank/DDBJ databases">
        <title>Identification of strong promoters based on the transcriptome of Brevibacillus choshinensis.</title>
        <authorList>
            <person name="Yao D."/>
            <person name="Zhang K."/>
            <person name="Wu J."/>
        </authorList>
    </citation>
    <scope>NUCLEOTIDE SEQUENCE [LARGE SCALE GENOMIC DNA]</scope>
    <source>
        <strain evidence="4 5">HPD31-SP3</strain>
    </source>
</reference>
<evidence type="ECO:0000256" key="3">
    <source>
        <dbReference type="PROSITE-ProRule" id="PRU00023"/>
    </source>
</evidence>
<dbReference type="Gene3D" id="1.25.40.20">
    <property type="entry name" value="Ankyrin repeat-containing domain"/>
    <property type="match status" value="2"/>
</dbReference>
<feature type="repeat" description="ANK" evidence="3">
    <location>
        <begin position="78"/>
        <end position="111"/>
    </location>
</feature>
<dbReference type="PRINTS" id="PR01415">
    <property type="entry name" value="ANKYRIN"/>
</dbReference>
<evidence type="ECO:0000256" key="1">
    <source>
        <dbReference type="ARBA" id="ARBA00022737"/>
    </source>
</evidence>
<feature type="repeat" description="ANK" evidence="3">
    <location>
        <begin position="112"/>
        <end position="145"/>
    </location>
</feature>
<evidence type="ECO:0000313" key="4">
    <source>
        <dbReference type="EMBL" id="QRG68479.1"/>
    </source>
</evidence>
<proteinExistence type="predicted"/>
<keyword evidence="5" id="KW-1185">Reference proteome</keyword>
<keyword evidence="2 3" id="KW-0040">ANK repeat</keyword>
<dbReference type="InterPro" id="IPR036770">
    <property type="entry name" value="Ankyrin_rpt-contain_sf"/>
</dbReference>
<feature type="repeat" description="ANK" evidence="3">
    <location>
        <begin position="148"/>
        <end position="174"/>
    </location>
</feature>
<dbReference type="PROSITE" id="PS50297">
    <property type="entry name" value="ANK_REP_REGION"/>
    <property type="match status" value="3"/>
</dbReference>
<gene>
    <name evidence="4" type="ORF">JNE38_04710</name>
</gene>
<keyword evidence="1" id="KW-0677">Repeat</keyword>
<dbReference type="Proteomes" id="UP000596248">
    <property type="component" value="Chromosome"/>
</dbReference>
<evidence type="ECO:0000256" key="2">
    <source>
        <dbReference type="ARBA" id="ARBA00023043"/>
    </source>
</evidence>
<feature type="repeat" description="ANK" evidence="3">
    <location>
        <begin position="39"/>
        <end position="71"/>
    </location>
</feature>
<sequence length="174" mass="18769">MEVATMIKELFRAAQTGDSQRVKELLEEDASYANAENEEGLTVLGYAAHFGHADVVALLLDNGADLQALSHSKVSYIPSNTALHAAIAGEGSMEVIRHLLERGAQTDICDSNGHTCLHTAAFHDDRVEVIRMLIAYGAQVNERAKNEGQLTPLKLALEKGNANVAELLRQHGAV</sequence>
<accession>A0ABX7FQF3</accession>
<dbReference type="InterPro" id="IPR002110">
    <property type="entry name" value="Ankyrin_rpt"/>
</dbReference>
<dbReference type="SMART" id="SM00248">
    <property type="entry name" value="ANK"/>
    <property type="match status" value="4"/>
</dbReference>
<dbReference type="PROSITE" id="PS50088">
    <property type="entry name" value="ANK_REPEAT"/>
    <property type="match status" value="4"/>
</dbReference>
<protein>
    <submittedName>
        <fullName evidence="4">Ankyrin repeat domain-containing protein</fullName>
    </submittedName>
</protein>
<dbReference type="SUPFAM" id="SSF48403">
    <property type="entry name" value="Ankyrin repeat"/>
    <property type="match status" value="1"/>
</dbReference>
<dbReference type="EMBL" id="CP069127">
    <property type="protein sequence ID" value="QRG68479.1"/>
    <property type="molecule type" value="Genomic_DNA"/>
</dbReference>
<name>A0ABX7FQF3_BRECH</name>
<evidence type="ECO:0000313" key="5">
    <source>
        <dbReference type="Proteomes" id="UP000596248"/>
    </source>
</evidence>
<dbReference type="PANTHER" id="PTHR24189">
    <property type="entry name" value="MYOTROPHIN"/>
    <property type="match status" value="1"/>
</dbReference>
<organism evidence="4 5">
    <name type="scientific">Brevibacillus choshinensis</name>
    <dbReference type="NCBI Taxonomy" id="54911"/>
    <lineage>
        <taxon>Bacteria</taxon>
        <taxon>Bacillati</taxon>
        <taxon>Bacillota</taxon>
        <taxon>Bacilli</taxon>
        <taxon>Bacillales</taxon>
        <taxon>Paenibacillaceae</taxon>
        <taxon>Brevibacillus</taxon>
    </lineage>
</organism>
<dbReference type="Pfam" id="PF13637">
    <property type="entry name" value="Ank_4"/>
    <property type="match status" value="1"/>
</dbReference>
<dbReference type="Pfam" id="PF12796">
    <property type="entry name" value="Ank_2"/>
    <property type="match status" value="1"/>
</dbReference>
<dbReference type="PANTHER" id="PTHR24189:SF50">
    <property type="entry name" value="ANKYRIN REPEAT AND SOCS BOX PROTEIN 2"/>
    <property type="match status" value="1"/>
</dbReference>